<name>A8F7C0_PSELT</name>
<dbReference type="NCBIfam" id="TIGR00332">
    <property type="entry name" value="neela_ferrous"/>
    <property type="match status" value="1"/>
</dbReference>
<comment type="similarity">
    <text evidence="1">Belongs to the desulfoferrodoxin family.</text>
</comment>
<dbReference type="PANTHER" id="PTHR36541:SF1">
    <property type="entry name" value="SUPEROXIDE REDUCTASE-RELATED"/>
    <property type="match status" value="1"/>
</dbReference>
<reference evidence="7 8" key="1">
    <citation type="submission" date="2007-08" db="EMBL/GenBank/DDBJ databases">
        <title>Complete sequence of Thermotoga lettingae TMO.</title>
        <authorList>
            <consortium name="US DOE Joint Genome Institute"/>
            <person name="Copeland A."/>
            <person name="Lucas S."/>
            <person name="Lapidus A."/>
            <person name="Barry K."/>
            <person name="Glavina del Rio T."/>
            <person name="Dalin E."/>
            <person name="Tice H."/>
            <person name="Pitluck S."/>
            <person name="Foster B."/>
            <person name="Bruce D."/>
            <person name="Schmutz J."/>
            <person name="Larimer F."/>
            <person name="Land M."/>
            <person name="Hauser L."/>
            <person name="Kyrpides N."/>
            <person name="Mikhailova N."/>
            <person name="Nelson K."/>
            <person name="Gogarten J.P."/>
            <person name="Noll K."/>
            <person name="Richardson P."/>
        </authorList>
    </citation>
    <scope>NUCLEOTIDE SEQUENCE [LARGE SCALE GENOMIC DNA]</scope>
    <source>
        <strain evidence="8">ATCC BAA-301 / DSM 14385 / NBRC 107922 / TMO</strain>
    </source>
</reference>
<proteinExistence type="inferred from homology"/>
<evidence type="ECO:0000259" key="6">
    <source>
        <dbReference type="Pfam" id="PF01880"/>
    </source>
</evidence>
<protein>
    <submittedName>
        <fullName evidence="7">Superoxide reductase</fullName>
        <ecNumber evidence="7">1.15.1.2</ecNumber>
    </submittedName>
</protein>
<accession>A8F7C0</accession>
<keyword evidence="3" id="KW-0479">Metal-binding</keyword>
<dbReference type="Gene3D" id="2.60.40.730">
    <property type="entry name" value="SOR catalytic domain"/>
    <property type="match status" value="1"/>
</dbReference>
<reference evidence="7 8" key="2">
    <citation type="journal article" date="2009" name="Proc. Natl. Acad. Sci. U.S.A.">
        <title>On the chimeric nature, thermophilic origin, and phylogenetic placement of the Thermotogales.</title>
        <authorList>
            <person name="Zhaxybayeva O."/>
            <person name="Swithers K.S."/>
            <person name="Lapierre P."/>
            <person name="Fournier G.P."/>
            <person name="Bickhart D.M."/>
            <person name="DeBoy R.T."/>
            <person name="Nelson K.E."/>
            <person name="Nesbo C.L."/>
            <person name="Doolittle W.F."/>
            <person name="Gogarten J.P."/>
            <person name="Noll K.M."/>
        </authorList>
    </citation>
    <scope>NUCLEOTIDE SEQUENCE [LARGE SCALE GENOMIC DNA]</scope>
    <source>
        <strain evidence="8">ATCC BAA-301 / DSM 14385 / NBRC 107922 / TMO</strain>
    </source>
</reference>
<keyword evidence="5" id="KW-0408">Iron</keyword>
<dbReference type="RefSeq" id="WP_012003530.1">
    <property type="nucleotide sequence ID" value="NC_009828.1"/>
</dbReference>
<evidence type="ECO:0000256" key="3">
    <source>
        <dbReference type="ARBA" id="ARBA00022723"/>
    </source>
</evidence>
<dbReference type="InterPro" id="IPR036073">
    <property type="entry name" value="Desulfoferrodoxin_Fe-bd_dom_sf"/>
</dbReference>
<dbReference type="GO" id="GO:0050605">
    <property type="term" value="F:superoxide reductase activity"/>
    <property type="evidence" value="ECO:0007669"/>
    <property type="project" value="UniProtKB-EC"/>
</dbReference>
<evidence type="ECO:0000256" key="1">
    <source>
        <dbReference type="ARBA" id="ARBA00005941"/>
    </source>
</evidence>
<dbReference type="HOGENOM" id="CLU_118960_2_1_0"/>
<dbReference type="CDD" id="cd03172">
    <property type="entry name" value="SORL_classII"/>
    <property type="match status" value="1"/>
</dbReference>
<dbReference type="InterPro" id="IPR051233">
    <property type="entry name" value="Desulfoferrodoxin_SOR"/>
</dbReference>
<keyword evidence="2" id="KW-0813">Transport</keyword>
<evidence type="ECO:0000313" key="8">
    <source>
        <dbReference type="Proteomes" id="UP000002016"/>
    </source>
</evidence>
<dbReference type="PANTHER" id="PTHR36541">
    <property type="entry name" value="SUPEROXIDE REDUCTASE-RELATED"/>
    <property type="match status" value="1"/>
</dbReference>
<dbReference type="Pfam" id="PF01880">
    <property type="entry name" value="Desulfoferrodox"/>
    <property type="match status" value="1"/>
</dbReference>
<dbReference type="EMBL" id="CP000812">
    <property type="protein sequence ID" value="ABV34054.1"/>
    <property type="molecule type" value="Genomic_DNA"/>
</dbReference>
<dbReference type="EC" id="1.15.1.2" evidence="7"/>
<feature type="domain" description="Desulfoferrodoxin ferrous iron-binding" evidence="6">
    <location>
        <begin position="10"/>
        <end position="123"/>
    </location>
</feature>
<dbReference type="OrthoDB" id="9814936at2"/>
<dbReference type="Proteomes" id="UP000002016">
    <property type="component" value="Chromosome"/>
</dbReference>
<evidence type="ECO:0000256" key="5">
    <source>
        <dbReference type="ARBA" id="ARBA00023004"/>
    </source>
</evidence>
<dbReference type="GO" id="GO:0005506">
    <property type="term" value="F:iron ion binding"/>
    <property type="evidence" value="ECO:0007669"/>
    <property type="project" value="InterPro"/>
</dbReference>
<dbReference type="SUPFAM" id="SSF49367">
    <property type="entry name" value="Superoxide reductase-like"/>
    <property type="match status" value="1"/>
</dbReference>
<keyword evidence="7" id="KW-0560">Oxidoreductase</keyword>
<keyword evidence="8" id="KW-1185">Reference proteome</keyword>
<organism evidence="7 8">
    <name type="scientific">Pseudothermotoga lettingae (strain ATCC BAA-301 / DSM 14385 / NBRC 107922 / TMO)</name>
    <name type="common">Thermotoga lettingae</name>
    <dbReference type="NCBI Taxonomy" id="416591"/>
    <lineage>
        <taxon>Bacteria</taxon>
        <taxon>Thermotogati</taxon>
        <taxon>Thermotogota</taxon>
        <taxon>Thermotogae</taxon>
        <taxon>Thermotogales</taxon>
        <taxon>Thermotogaceae</taxon>
        <taxon>Pseudothermotoga</taxon>
    </lineage>
</organism>
<dbReference type="KEGG" id="tle:Tlet_1498"/>
<evidence type="ECO:0000313" key="7">
    <source>
        <dbReference type="EMBL" id="ABV34054.1"/>
    </source>
</evidence>
<dbReference type="InterPro" id="IPR002742">
    <property type="entry name" value="Desulfoferrodoxin_Fe-bd_dom"/>
</dbReference>
<dbReference type="STRING" id="416591.Tlet_1498"/>
<dbReference type="AlphaFoldDB" id="A8F7C0"/>
<gene>
    <name evidence="7" type="ordered locus">Tlet_1498</name>
</gene>
<sequence length="130" mass="14683">MSLSERIQSADWKAEKHVPVIDCPDSVKADELFEVKVSIGKEIAHPNTTEHHIKWIKVFFHPDGEKFTYDVATFEFNAHGEAVAGPNQGSVWTHHAGNFWMKIKKSGTMYALAYCNIHGLWESSKKITVA</sequence>
<dbReference type="eggNOG" id="COG2033">
    <property type="taxonomic scope" value="Bacteria"/>
</dbReference>
<keyword evidence="4" id="KW-0249">Electron transport</keyword>
<evidence type="ECO:0000256" key="2">
    <source>
        <dbReference type="ARBA" id="ARBA00022448"/>
    </source>
</evidence>
<evidence type="ECO:0000256" key="4">
    <source>
        <dbReference type="ARBA" id="ARBA00022982"/>
    </source>
</evidence>